<dbReference type="SUPFAM" id="SSF58026">
    <property type="entry name" value="Delta-sleep-inducing peptide immunoreactive peptide"/>
    <property type="match status" value="1"/>
</dbReference>
<reference evidence="3 4" key="1">
    <citation type="submission" date="2024-08" db="EMBL/GenBank/DDBJ databases">
        <title>Gnathostoma spinigerum genome.</title>
        <authorList>
            <person name="Gonzalez-Bertolin B."/>
            <person name="Monzon S."/>
            <person name="Zaballos A."/>
            <person name="Jimenez P."/>
            <person name="Dekumyoy P."/>
            <person name="Varona S."/>
            <person name="Cuesta I."/>
            <person name="Sumanam S."/>
            <person name="Adisakwattana P."/>
            <person name="Gasser R.B."/>
            <person name="Hernandez-Gonzalez A."/>
            <person name="Young N.D."/>
            <person name="Perteguer M.J."/>
        </authorList>
    </citation>
    <scope>NUCLEOTIDE SEQUENCE [LARGE SCALE GENOMIC DNA]</scope>
    <source>
        <strain evidence="3">AL3</strain>
        <tissue evidence="3">Liver</tissue>
    </source>
</reference>
<evidence type="ECO:0000313" key="3">
    <source>
        <dbReference type="EMBL" id="MFH4973689.1"/>
    </source>
</evidence>
<dbReference type="Proteomes" id="UP001608902">
    <property type="component" value="Unassembled WGS sequence"/>
</dbReference>
<keyword evidence="4" id="KW-1185">Reference proteome</keyword>
<evidence type="ECO:0000256" key="2">
    <source>
        <dbReference type="SAM" id="MobiDB-lite"/>
    </source>
</evidence>
<dbReference type="InterPro" id="IPR000580">
    <property type="entry name" value="TSC22/Bun"/>
</dbReference>
<accession>A0ABD6E6D2</accession>
<gene>
    <name evidence="3" type="ORF">AB6A40_000398</name>
</gene>
<keyword evidence="1" id="KW-0175">Coiled coil</keyword>
<dbReference type="PANTHER" id="PTHR12348:SF26">
    <property type="entry name" value="PROTEIN TSCT-1"/>
    <property type="match status" value="1"/>
</dbReference>
<dbReference type="Gene3D" id="1.20.5.490">
    <property type="entry name" value="Single helix bin"/>
    <property type="match status" value="1"/>
</dbReference>
<dbReference type="CDD" id="cd21936">
    <property type="entry name" value="ZIP_TSC22D"/>
    <property type="match status" value="1"/>
</dbReference>
<protein>
    <recommendedName>
        <fullName evidence="5">TSC22 domain family protein 1</fullName>
    </recommendedName>
</protein>
<comment type="caution">
    <text evidence="3">The sequence shown here is derived from an EMBL/GenBank/DDBJ whole genome shotgun (WGS) entry which is preliminary data.</text>
</comment>
<proteinExistence type="predicted"/>
<evidence type="ECO:0000256" key="1">
    <source>
        <dbReference type="SAM" id="Coils"/>
    </source>
</evidence>
<dbReference type="PANTHER" id="PTHR12348">
    <property type="entry name" value="TSC22"/>
    <property type="match status" value="1"/>
</dbReference>
<feature type="compositionally biased region" description="Basic and acidic residues" evidence="2">
    <location>
        <begin position="50"/>
        <end position="66"/>
    </location>
</feature>
<feature type="region of interest" description="Disordered" evidence="2">
    <location>
        <begin position="41"/>
        <end position="77"/>
    </location>
</feature>
<evidence type="ECO:0008006" key="5">
    <source>
        <dbReference type="Google" id="ProtNLM"/>
    </source>
</evidence>
<name>A0ABD6E6D2_9BILA</name>
<organism evidence="3 4">
    <name type="scientific">Gnathostoma spinigerum</name>
    <dbReference type="NCBI Taxonomy" id="75299"/>
    <lineage>
        <taxon>Eukaryota</taxon>
        <taxon>Metazoa</taxon>
        <taxon>Ecdysozoa</taxon>
        <taxon>Nematoda</taxon>
        <taxon>Chromadorea</taxon>
        <taxon>Rhabditida</taxon>
        <taxon>Spirurina</taxon>
        <taxon>Gnathostomatomorpha</taxon>
        <taxon>Gnathostomatoidea</taxon>
        <taxon>Gnathostomatidae</taxon>
        <taxon>Gnathostoma</taxon>
    </lineage>
</organism>
<dbReference type="AlphaFoldDB" id="A0ABD6E6D2"/>
<evidence type="ECO:0000313" key="4">
    <source>
        <dbReference type="Proteomes" id="UP001608902"/>
    </source>
</evidence>
<dbReference type="EMBL" id="JBGFUD010000107">
    <property type="protein sequence ID" value="MFH4973689.1"/>
    <property type="molecule type" value="Genomic_DNA"/>
</dbReference>
<sequence>MALLTPQFQSQWRVTDVGRRASVEYLESNLTLLSHHAPLRVRNSRSKRGRNGDPKCERSIAKRSDENPDLSPPQRPHTLMVHEEEGDDVEDQLVPLPTYYPNQYSVCSQADVMVSSEPSPKCAGISPVIPTITATSPLTTLSSSVKVARSPASNVGTGPSVVAIDNKIEQAMDLVKTHLTYAVREEVDILRTTITELEEKVTQLENQNQVLKQFAPPEVLANLSFLVQNAQAQKQLQQQAQQLISPVPSQPQLLPLSSQPLSTASVITALPKPTALNTSQVNATSATQQSMPLSKSPPTDLARTVEQSMVTTAGDGYFSVLSPSSTPSLASATVADPSISYVSPSNLSAAEAANTVNSAIP</sequence>
<dbReference type="Pfam" id="PF01166">
    <property type="entry name" value="TSC22"/>
    <property type="match status" value="1"/>
</dbReference>
<feature type="coiled-coil region" evidence="1">
    <location>
        <begin position="187"/>
        <end position="214"/>
    </location>
</feature>